<dbReference type="AlphaFoldDB" id="A0A369TCC1"/>
<dbReference type="EMBL" id="QPMH01000007">
    <property type="protein sequence ID" value="RDD62055.1"/>
    <property type="molecule type" value="Genomic_DNA"/>
</dbReference>
<organism evidence="1 2">
    <name type="scientific">Ferruginivarius sediminum</name>
    <dbReference type="NCBI Taxonomy" id="2661937"/>
    <lineage>
        <taxon>Bacteria</taxon>
        <taxon>Pseudomonadati</taxon>
        <taxon>Pseudomonadota</taxon>
        <taxon>Alphaproteobacteria</taxon>
        <taxon>Rhodospirillales</taxon>
        <taxon>Rhodospirillaceae</taxon>
        <taxon>Ferruginivarius</taxon>
    </lineage>
</organism>
<dbReference type="Proteomes" id="UP000253941">
    <property type="component" value="Unassembled WGS sequence"/>
</dbReference>
<sequence length="70" mass="7798">MQHRHLAAAEPSIAELLADPIVRLLMARDGVGRRDIETLIENLDLRGSNLRFTSTDRPVVPPPAASRRED</sequence>
<comment type="caution">
    <text evidence="1">The sequence shown here is derived from an EMBL/GenBank/DDBJ whole genome shotgun (WGS) entry which is preliminary data.</text>
</comment>
<evidence type="ECO:0000313" key="2">
    <source>
        <dbReference type="Proteomes" id="UP000253941"/>
    </source>
</evidence>
<reference evidence="1 2" key="1">
    <citation type="submission" date="2018-07" db="EMBL/GenBank/DDBJ databases">
        <title>Venubactetium sediminum gen. nov., sp. nov., isolated from a marine solar saltern.</title>
        <authorList>
            <person name="Wang S."/>
        </authorList>
    </citation>
    <scope>NUCLEOTIDE SEQUENCE [LARGE SCALE GENOMIC DNA]</scope>
    <source>
        <strain evidence="1 2">WD2A32</strain>
    </source>
</reference>
<evidence type="ECO:0000313" key="1">
    <source>
        <dbReference type="EMBL" id="RDD62055.1"/>
    </source>
</evidence>
<proteinExistence type="predicted"/>
<gene>
    <name evidence="1" type="ORF">DRB17_09450</name>
</gene>
<dbReference type="RefSeq" id="WP_114581953.1">
    <property type="nucleotide sequence ID" value="NZ_QPMH01000007.1"/>
</dbReference>
<keyword evidence="2" id="KW-1185">Reference proteome</keyword>
<name>A0A369TCC1_9PROT</name>
<accession>A0A369TCC1</accession>
<protein>
    <submittedName>
        <fullName evidence="1">Uncharacterized protein</fullName>
    </submittedName>
</protein>